<protein>
    <recommendedName>
        <fullName evidence="3">Myotubularin phosphatase domain-containing protein</fullName>
    </recommendedName>
</protein>
<keyword evidence="2" id="KW-1185">Reference proteome</keyword>
<gene>
    <name evidence="1" type="ORF">HK105_207008</name>
</gene>
<comment type="caution">
    <text evidence="1">The sequence shown here is derived from an EMBL/GenBank/DDBJ whole genome shotgun (WGS) entry which is preliminary data.</text>
</comment>
<sequence length="400" mass="45361">MHVRADSFDMVDQLHGVVPHQDDADTNTGDVADWKTYYQRRLQEHRTNLLSAANSLLFNFHLSRFPDSEQDRFMLAGTVRKSAACESSPAMAAVLRREAPYFCHIHHSLYYSPDHPSAFTWARRFLIFQLFTQIEIAEDTTIPAVRHVETTAHPCIVKVTVDATMPGVVLSRRTYICFTETMEVIDGLVESVVDLGYRQLLECDSKANPKPAVAGMPYAKFLDRLLRKTPTILRNYPHGIAREVYAYPAKFQLAQRYLFCNANDENEDAPLSPWLSPFEQVANLVVPRVYGSSEIFLVHCALGYSRVLVLSETGQVIHNRGHQRSRIWRRLLQFGRTETSIPPDASKAMLAKMEASGSFWDRLRPDVPPAAEQLRIQGSLVNDMPTPDEPMETSVVLRLA</sequence>
<evidence type="ECO:0008006" key="3">
    <source>
        <dbReference type="Google" id="ProtNLM"/>
    </source>
</evidence>
<name>A0ABR4N242_9FUNG</name>
<proteinExistence type="predicted"/>
<dbReference type="EMBL" id="JADGIZ020000045">
    <property type="protein sequence ID" value="KAL2913548.1"/>
    <property type="molecule type" value="Genomic_DNA"/>
</dbReference>
<reference evidence="1 2" key="1">
    <citation type="submission" date="2023-09" db="EMBL/GenBank/DDBJ databases">
        <title>Pangenome analysis of Batrachochytrium dendrobatidis and related Chytrids.</title>
        <authorList>
            <person name="Yacoub M.N."/>
            <person name="Stajich J.E."/>
            <person name="James T.Y."/>
        </authorList>
    </citation>
    <scope>NUCLEOTIDE SEQUENCE [LARGE SCALE GENOMIC DNA]</scope>
    <source>
        <strain evidence="1 2">JEL0888</strain>
    </source>
</reference>
<evidence type="ECO:0000313" key="1">
    <source>
        <dbReference type="EMBL" id="KAL2913548.1"/>
    </source>
</evidence>
<accession>A0ABR4N242</accession>
<organism evidence="1 2">
    <name type="scientific">Polyrhizophydium stewartii</name>
    <dbReference type="NCBI Taxonomy" id="2732419"/>
    <lineage>
        <taxon>Eukaryota</taxon>
        <taxon>Fungi</taxon>
        <taxon>Fungi incertae sedis</taxon>
        <taxon>Chytridiomycota</taxon>
        <taxon>Chytridiomycota incertae sedis</taxon>
        <taxon>Chytridiomycetes</taxon>
        <taxon>Rhizophydiales</taxon>
        <taxon>Rhizophydiales incertae sedis</taxon>
        <taxon>Polyrhizophydium</taxon>
    </lineage>
</organism>
<dbReference type="Proteomes" id="UP001527925">
    <property type="component" value="Unassembled WGS sequence"/>
</dbReference>
<evidence type="ECO:0000313" key="2">
    <source>
        <dbReference type="Proteomes" id="UP001527925"/>
    </source>
</evidence>